<dbReference type="GO" id="GO:0003779">
    <property type="term" value="F:actin binding"/>
    <property type="evidence" value="ECO:0007669"/>
    <property type="project" value="InterPro"/>
</dbReference>
<protein>
    <submittedName>
        <fullName evidence="3">Protein diaphanous homolog 2-like</fullName>
    </submittedName>
</protein>
<dbReference type="PANTHER" id="PTHR45691">
    <property type="entry name" value="PROTEIN DIAPHANOUS"/>
    <property type="match status" value="1"/>
</dbReference>
<name>A0A8J1LMS8_XENLA</name>
<dbReference type="PANTHER" id="PTHR45691:SF3">
    <property type="entry name" value="PROTEIN DIAPHANOUS HOMOLOG 2"/>
    <property type="match status" value="1"/>
</dbReference>
<dbReference type="RefSeq" id="XP_041430827.1">
    <property type="nucleotide sequence ID" value="XM_041574893.1"/>
</dbReference>
<dbReference type="AlphaFoldDB" id="A0A8J1LMS8"/>
<proteinExistence type="predicted"/>
<dbReference type="GeneID" id="108704884"/>
<dbReference type="GO" id="GO:0005884">
    <property type="term" value="C:actin filament"/>
    <property type="evidence" value="ECO:0007669"/>
    <property type="project" value="TreeGrafter"/>
</dbReference>
<keyword evidence="2" id="KW-1185">Reference proteome</keyword>
<gene>
    <name evidence="3" type="primary">LOC108704884</name>
</gene>
<evidence type="ECO:0000313" key="3">
    <source>
        <dbReference type="RefSeq" id="XP_041430827.1"/>
    </source>
</evidence>
<dbReference type="Gene3D" id="1.25.10.10">
    <property type="entry name" value="Leucine-rich Repeat Variant"/>
    <property type="match status" value="1"/>
</dbReference>
<dbReference type="InterPro" id="IPR011989">
    <property type="entry name" value="ARM-like"/>
</dbReference>
<dbReference type="InterPro" id="IPR016024">
    <property type="entry name" value="ARM-type_fold"/>
</dbReference>
<dbReference type="InterPro" id="IPR010472">
    <property type="entry name" value="FH3_dom"/>
</dbReference>
<sequence>MDCREFLVKTEVSFCWHELLTQANMMTEMLKILSTICIIGEDNILEKLLEAITTAAEIHNKERFAPIVEALENHEAFQLQASCMQFINALHTSPEELYFRIRYI</sequence>
<evidence type="ECO:0000313" key="2">
    <source>
        <dbReference type="Proteomes" id="UP000186698"/>
    </source>
</evidence>
<evidence type="ECO:0000259" key="1">
    <source>
        <dbReference type="Pfam" id="PF06367"/>
    </source>
</evidence>
<dbReference type="Proteomes" id="UP000186698">
    <property type="component" value="Chromosome 8S"/>
</dbReference>
<dbReference type="Pfam" id="PF06367">
    <property type="entry name" value="Drf_FH3"/>
    <property type="match status" value="1"/>
</dbReference>
<dbReference type="SUPFAM" id="SSF48371">
    <property type="entry name" value="ARM repeat"/>
    <property type="match status" value="1"/>
</dbReference>
<organism evidence="2 3">
    <name type="scientific">Xenopus laevis</name>
    <name type="common">African clawed frog</name>
    <dbReference type="NCBI Taxonomy" id="8355"/>
    <lineage>
        <taxon>Eukaryota</taxon>
        <taxon>Metazoa</taxon>
        <taxon>Chordata</taxon>
        <taxon>Craniata</taxon>
        <taxon>Vertebrata</taxon>
        <taxon>Euteleostomi</taxon>
        <taxon>Amphibia</taxon>
        <taxon>Batrachia</taxon>
        <taxon>Anura</taxon>
        <taxon>Pipoidea</taxon>
        <taxon>Pipidae</taxon>
        <taxon>Xenopodinae</taxon>
        <taxon>Xenopus</taxon>
        <taxon>Xenopus</taxon>
    </lineage>
</organism>
<dbReference type="InterPro" id="IPR051412">
    <property type="entry name" value="Formin_Homology_Diaphanous_sf"/>
</dbReference>
<dbReference type="GO" id="GO:0030041">
    <property type="term" value="P:actin filament polymerization"/>
    <property type="evidence" value="ECO:0007669"/>
    <property type="project" value="TreeGrafter"/>
</dbReference>
<reference evidence="3" key="1">
    <citation type="submission" date="2025-08" db="UniProtKB">
        <authorList>
            <consortium name="RefSeq"/>
        </authorList>
    </citation>
    <scope>IDENTIFICATION</scope>
    <source>
        <strain evidence="3">J_2021</strain>
        <tissue evidence="3">Erythrocytes</tissue>
    </source>
</reference>
<accession>A0A8J1LMS8</accession>
<dbReference type="OrthoDB" id="1104827at2759"/>
<dbReference type="KEGG" id="xla:108704884"/>
<feature type="domain" description="Formin FH3" evidence="1">
    <location>
        <begin position="46"/>
        <end position="101"/>
    </location>
</feature>